<dbReference type="InterPro" id="IPR050654">
    <property type="entry name" value="AChE-related_enzymes"/>
</dbReference>
<organism evidence="6">
    <name type="scientific">Oppiella nova</name>
    <dbReference type="NCBI Taxonomy" id="334625"/>
    <lineage>
        <taxon>Eukaryota</taxon>
        <taxon>Metazoa</taxon>
        <taxon>Ecdysozoa</taxon>
        <taxon>Arthropoda</taxon>
        <taxon>Chelicerata</taxon>
        <taxon>Arachnida</taxon>
        <taxon>Acari</taxon>
        <taxon>Acariformes</taxon>
        <taxon>Sarcoptiformes</taxon>
        <taxon>Oribatida</taxon>
        <taxon>Brachypylina</taxon>
        <taxon>Oppioidea</taxon>
        <taxon>Oppiidae</taxon>
        <taxon>Oppiella</taxon>
    </lineage>
</organism>
<evidence type="ECO:0000256" key="1">
    <source>
        <dbReference type="ARBA" id="ARBA00005964"/>
    </source>
</evidence>
<dbReference type="GO" id="GO:0019695">
    <property type="term" value="P:choline metabolic process"/>
    <property type="evidence" value="ECO:0007669"/>
    <property type="project" value="TreeGrafter"/>
</dbReference>
<dbReference type="EMBL" id="CAJPVJ010028508">
    <property type="protein sequence ID" value="CAG2179742.1"/>
    <property type="molecule type" value="Genomic_DNA"/>
</dbReference>
<dbReference type="OrthoDB" id="6515014at2759"/>
<keyword evidence="4" id="KW-0325">Glycoprotein</keyword>
<dbReference type="EMBL" id="OC943333">
    <property type="protein sequence ID" value="CAD7662606.1"/>
    <property type="molecule type" value="Genomic_DNA"/>
</dbReference>
<dbReference type="PANTHER" id="PTHR43918:SF4">
    <property type="entry name" value="CARBOXYLIC ESTER HYDROLASE"/>
    <property type="match status" value="1"/>
</dbReference>
<evidence type="ECO:0000259" key="5">
    <source>
        <dbReference type="Pfam" id="PF00135"/>
    </source>
</evidence>
<proteinExistence type="inferred from homology"/>
<name>A0A7R9MMH5_9ACAR</name>
<reference evidence="6" key="1">
    <citation type="submission" date="2020-11" db="EMBL/GenBank/DDBJ databases">
        <authorList>
            <person name="Tran Van P."/>
        </authorList>
    </citation>
    <scope>NUCLEOTIDE SEQUENCE</scope>
</reference>
<feature type="non-terminal residue" evidence="6">
    <location>
        <position position="217"/>
    </location>
</feature>
<gene>
    <name evidence="6" type="ORF">ONB1V03_LOCUS19166</name>
</gene>
<keyword evidence="7" id="KW-1185">Reference proteome</keyword>
<protein>
    <recommendedName>
        <fullName evidence="5">Carboxylesterase type B domain-containing protein</fullName>
    </recommendedName>
</protein>
<dbReference type="GO" id="GO:0005615">
    <property type="term" value="C:extracellular space"/>
    <property type="evidence" value="ECO:0007669"/>
    <property type="project" value="TreeGrafter"/>
</dbReference>
<dbReference type="InterPro" id="IPR029058">
    <property type="entry name" value="AB_hydrolase_fold"/>
</dbReference>
<feature type="domain" description="Carboxylesterase type B" evidence="5">
    <location>
        <begin position="1"/>
        <end position="178"/>
    </location>
</feature>
<dbReference type="SUPFAM" id="SSF53474">
    <property type="entry name" value="alpha/beta-Hydrolases"/>
    <property type="match status" value="1"/>
</dbReference>
<dbReference type="Proteomes" id="UP000728032">
    <property type="component" value="Unassembled WGS sequence"/>
</dbReference>
<evidence type="ECO:0000313" key="6">
    <source>
        <dbReference type="EMBL" id="CAD7662606.1"/>
    </source>
</evidence>
<keyword evidence="2" id="KW-0719">Serine esterase</keyword>
<evidence type="ECO:0000313" key="7">
    <source>
        <dbReference type="Proteomes" id="UP000728032"/>
    </source>
</evidence>
<dbReference type="InterPro" id="IPR002018">
    <property type="entry name" value="CarbesteraseB"/>
</dbReference>
<dbReference type="GO" id="GO:0005886">
    <property type="term" value="C:plasma membrane"/>
    <property type="evidence" value="ECO:0007669"/>
    <property type="project" value="TreeGrafter"/>
</dbReference>
<dbReference type="PANTHER" id="PTHR43918">
    <property type="entry name" value="ACETYLCHOLINESTERASE"/>
    <property type="match status" value="1"/>
</dbReference>
<dbReference type="AlphaFoldDB" id="A0A7R9MMH5"/>
<evidence type="ECO:0000256" key="2">
    <source>
        <dbReference type="ARBA" id="ARBA00022487"/>
    </source>
</evidence>
<dbReference type="Gene3D" id="3.40.50.1820">
    <property type="entry name" value="alpha/beta hydrolase"/>
    <property type="match status" value="1"/>
</dbReference>
<keyword evidence="3" id="KW-0378">Hydrolase</keyword>
<accession>A0A7R9MMH5</accession>
<evidence type="ECO:0000256" key="3">
    <source>
        <dbReference type="ARBA" id="ARBA00022801"/>
    </source>
</evidence>
<sequence length="217" mass="24975">IDLLAGVVRNEGSSFVPWVVKHPLNITVEDFTNGVQELDLIFHGVDVKKVTDFYLQNVNTSSPVAMHWAVGDLVGDLVLKCPTYLFAKQFAITVKEWQRVYFYELLYGSKRFSQIISCDQKTEGICHSEDIPFVFGLPYIHEKDYEPEDMFFSREVMKMWTKFAKDGHQDQEWPQLLNNDGVDGVPLVKGLDPTNMILVLSDPFHRICDGIWSTYFL</sequence>
<evidence type="ECO:0000256" key="4">
    <source>
        <dbReference type="ARBA" id="ARBA00023180"/>
    </source>
</evidence>
<dbReference type="GO" id="GO:0006581">
    <property type="term" value="P:acetylcholine catabolic process"/>
    <property type="evidence" value="ECO:0007669"/>
    <property type="project" value="TreeGrafter"/>
</dbReference>
<comment type="similarity">
    <text evidence="1">Belongs to the type-B carboxylesterase/lipase family.</text>
</comment>
<dbReference type="Pfam" id="PF00135">
    <property type="entry name" value="COesterase"/>
    <property type="match status" value="1"/>
</dbReference>
<dbReference type="GO" id="GO:0003990">
    <property type="term" value="F:acetylcholinesterase activity"/>
    <property type="evidence" value="ECO:0007669"/>
    <property type="project" value="TreeGrafter"/>
</dbReference>
<feature type="non-terminal residue" evidence="6">
    <location>
        <position position="1"/>
    </location>
</feature>